<comment type="similarity">
    <text evidence="8">Belongs to the protein kinase superfamily. Ser/Thr protein kinase family. MAP kinase subfamily.</text>
</comment>
<dbReference type="FunFam" id="1.10.510.10:FF:000013">
    <property type="entry name" value="Mitogen-activated protein kinase"/>
    <property type="match status" value="1"/>
</dbReference>
<dbReference type="CDD" id="cd07834">
    <property type="entry name" value="STKc_MAPK"/>
    <property type="match status" value="1"/>
</dbReference>
<dbReference type="Gene3D" id="1.10.510.10">
    <property type="entry name" value="Transferase(Phosphotransferase) domain 1"/>
    <property type="match status" value="1"/>
</dbReference>
<feature type="region of interest" description="Disordered" evidence="9">
    <location>
        <begin position="1"/>
        <end position="70"/>
    </location>
</feature>
<feature type="domain" description="Protein kinase" evidence="10">
    <location>
        <begin position="88"/>
        <end position="375"/>
    </location>
</feature>
<dbReference type="InterPro" id="IPR017441">
    <property type="entry name" value="Protein_kinase_ATP_BS"/>
</dbReference>
<dbReference type="EC" id="2.7.11.24" evidence="1 8"/>
<dbReference type="PROSITE" id="PS00108">
    <property type="entry name" value="PROTEIN_KINASE_ST"/>
    <property type="match status" value="1"/>
</dbReference>
<name>A0AAD5V614_9APHY</name>
<comment type="cofactor">
    <cofactor evidence="8">
        <name>Mg(2+)</name>
        <dbReference type="ChEBI" id="CHEBI:18420"/>
    </cofactor>
</comment>
<evidence type="ECO:0000313" key="12">
    <source>
        <dbReference type="Proteomes" id="UP001212997"/>
    </source>
</evidence>
<evidence type="ECO:0000313" key="11">
    <source>
        <dbReference type="EMBL" id="KAJ3486811.1"/>
    </source>
</evidence>
<keyword evidence="2 8" id="KW-0723">Serine/threonine-protein kinase</keyword>
<feature type="region of interest" description="Disordered" evidence="9">
    <location>
        <begin position="421"/>
        <end position="504"/>
    </location>
</feature>
<evidence type="ECO:0000256" key="6">
    <source>
        <dbReference type="ARBA" id="ARBA00022840"/>
    </source>
</evidence>
<gene>
    <name evidence="11" type="ORF">NLI96_g3980</name>
</gene>
<feature type="compositionally biased region" description="Low complexity" evidence="9">
    <location>
        <begin position="636"/>
        <end position="647"/>
    </location>
</feature>
<feature type="compositionally biased region" description="Polar residues" evidence="9">
    <location>
        <begin position="517"/>
        <end position="555"/>
    </location>
</feature>
<dbReference type="PANTHER" id="PTHR24055">
    <property type="entry name" value="MITOGEN-ACTIVATED PROTEIN KINASE"/>
    <property type="match status" value="1"/>
</dbReference>
<dbReference type="PROSITE" id="PS01351">
    <property type="entry name" value="MAPK"/>
    <property type="match status" value="1"/>
</dbReference>
<accession>A0AAD5V614</accession>
<dbReference type="InterPro" id="IPR011009">
    <property type="entry name" value="Kinase-like_dom_sf"/>
</dbReference>
<reference evidence="11" key="1">
    <citation type="submission" date="2022-07" db="EMBL/GenBank/DDBJ databases">
        <title>Genome Sequence of Physisporinus lineatus.</title>
        <authorList>
            <person name="Buettner E."/>
        </authorList>
    </citation>
    <scope>NUCLEOTIDE SEQUENCE</scope>
    <source>
        <strain evidence="11">VT162</strain>
    </source>
</reference>
<evidence type="ECO:0000256" key="1">
    <source>
        <dbReference type="ARBA" id="ARBA00012411"/>
    </source>
</evidence>
<dbReference type="Gene3D" id="3.30.200.20">
    <property type="entry name" value="Phosphorylase Kinase, domain 1"/>
    <property type="match status" value="1"/>
</dbReference>
<dbReference type="SUPFAM" id="SSF56112">
    <property type="entry name" value="Protein kinase-like (PK-like)"/>
    <property type="match status" value="1"/>
</dbReference>
<dbReference type="GO" id="GO:0004707">
    <property type="term" value="F:MAP kinase activity"/>
    <property type="evidence" value="ECO:0007669"/>
    <property type="project" value="UniProtKB-EC"/>
</dbReference>
<feature type="compositionally biased region" description="Gly residues" evidence="9">
    <location>
        <begin position="648"/>
        <end position="660"/>
    </location>
</feature>
<dbReference type="EMBL" id="JANAWD010000110">
    <property type="protein sequence ID" value="KAJ3486811.1"/>
    <property type="molecule type" value="Genomic_DNA"/>
</dbReference>
<proteinExistence type="inferred from homology"/>
<dbReference type="InterPro" id="IPR003527">
    <property type="entry name" value="MAP_kinase_CS"/>
</dbReference>
<organism evidence="11 12">
    <name type="scientific">Meripilus lineatus</name>
    <dbReference type="NCBI Taxonomy" id="2056292"/>
    <lineage>
        <taxon>Eukaryota</taxon>
        <taxon>Fungi</taxon>
        <taxon>Dikarya</taxon>
        <taxon>Basidiomycota</taxon>
        <taxon>Agaricomycotina</taxon>
        <taxon>Agaricomycetes</taxon>
        <taxon>Polyporales</taxon>
        <taxon>Meripilaceae</taxon>
        <taxon>Meripilus</taxon>
    </lineage>
</organism>
<dbReference type="SMART" id="SM00220">
    <property type="entry name" value="S_TKc"/>
    <property type="match status" value="1"/>
</dbReference>
<dbReference type="PROSITE" id="PS50011">
    <property type="entry name" value="PROTEIN_KINASE_DOM"/>
    <property type="match status" value="1"/>
</dbReference>
<dbReference type="Proteomes" id="UP001212997">
    <property type="component" value="Unassembled WGS sequence"/>
</dbReference>
<dbReference type="GO" id="GO:0005524">
    <property type="term" value="F:ATP binding"/>
    <property type="evidence" value="ECO:0007669"/>
    <property type="project" value="UniProtKB-UniRule"/>
</dbReference>
<feature type="compositionally biased region" description="Basic and acidic residues" evidence="9">
    <location>
        <begin position="430"/>
        <end position="440"/>
    </location>
</feature>
<keyword evidence="4 7" id="KW-0547">Nucleotide-binding</keyword>
<feature type="binding site" evidence="7">
    <location>
        <position position="117"/>
    </location>
    <ligand>
        <name>ATP</name>
        <dbReference type="ChEBI" id="CHEBI:30616"/>
    </ligand>
</feature>
<dbReference type="InterPro" id="IPR050117">
    <property type="entry name" value="MAPK"/>
</dbReference>
<keyword evidence="8" id="KW-0460">Magnesium</keyword>
<comment type="catalytic activity">
    <reaction evidence="8">
        <text>L-threonyl-[protein] + ATP = O-phospho-L-threonyl-[protein] + ADP + H(+)</text>
        <dbReference type="Rhea" id="RHEA:46608"/>
        <dbReference type="Rhea" id="RHEA-COMP:11060"/>
        <dbReference type="Rhea" id="RHEA-COMP:11605"/>
        <dbReference type="ChEBI" id="CHEBI:15378"/>
        <dbReference type="ChEBI" id="CHEBI:30013"/>
        <dbReference type="ChEBI" id="CHEBI:30616"/>
        <dbReference type="ChEBI" id="CHEBI:61977"/>
        <dbReference type="ChEBI" id="CHEBI:456216"/>
        <dbReference type="EC" id="2.7.11.24"/>
    </reaction>
</comment>
<keyword evidence="3 8" id="KW-0808">Transferase</keyword>
<protein>
    <recommendedName>
        <fullName evidence="1 8">Mitogen-activated protein kinase</fullName>
        <ecNumber evidence="1 8">2.7.11.24</ecNumber>
    </recommendedName>
</protein>
<evidence type="ECO:0000256" key="3">
    <source>
        <dbReference type="ARBA" id="ARBA00022679"/>
    </source>
</evidence>
<evidence type="ECO:0000256" key="4">
    <source>
        <dbReference type="ARBA" id="ARBA00022741"/>
    </source>
</evidence>
<dbReference type="InterPro" id="IPR000719">
    <property type="entry name" value="Prot_kinase_dom"/>
</dbReference>
<evidence type="ECO:0000256" key="8">
    <source>
        <dbReference type="RuleBase" id="RU361165"/>
    </source>
</evidence>
<feature type="region of interest" description="Disordered" evidence="9">
    <location>
        <begin position="517"/>
        <end position="556"/>
    </location>
</feature>
<keyword evidence="6 7" id="KW-0067">ATP-binding</keyword>
<feature type="compositionally biased region" description="Polar residues" evidence="9">
    <location>
        <begin position="485"/>
        <end position="497"/>
    </location>
</feature>
<evidence type="ECO:0000256" key="7">
    <source>
        <dbReference type="PROSITE-ProRule" id="PRU10141"/>
    </source>
</evidence>
<sequence length="672" mass="73980">MANAIEESDVQPAGPQGEDLGANGTSESSENRRKTTSPRPSPTSAEARRGRSRTRHIPPPASNNERDRRGYHTIMSSFGKAFHVEKRWKLLRELGSGAYGFVISASDEISGEPVAIKLVTRAFEKVQLAKRALREITLLRHFCHENITGLIDVDCSPSLDEIYIFLEPMEADLHQIIKSGQTLTNEHVQYFVYQILRGLKYIHSASVVHRDLKPGNLLVNADCELKICDFGLSRGFDSAPDNPTVMTEYVATRWYRAPEIMLAFKGYNTAIDIWSVGCILAELLLGRPLFKGKDYVDQLNKILEILGTPEDKVIRKIGSDKAQAYIRSLPRKRTVPFTKVVPMADPQALDMLKHLVAFDPTSRYNCTEALAHPWLSSYHDEADEPECEHGFEKWRALEKLETIEDYRIALKAEIESYRREVRSAPSMFDTDTRSPSKGVDEVSAGSEEQESGGGDQLGPMPSTREVSPESIIKSHSRNHSRRTSEVVQSPTDHTTAPMTGETDPVVAYARRSSIFQPSRTNSTYSAHRVSSTDASETPTEKQGQGSTIAFPSGNNPEYVVPARARTASMAGHGAWPSTEGGRRRLLRTLSTVSVYETGEGLEGTVPIVKLIGEQNRTGEDPLKSAVPKELGGLGSSGSSEQMSKASGSGEGGTSQTGAEGGVSEKKRRFIID</sequence>
<dbReference type="PROSITE" id="PS00107">
    <property type="entry name" value="PROTEIN_KINASE_ATP"/>
    <property type="match status" value="1"/>
</dbReference>
<comment type="activity regulation">
    <text evidence="8">Activated by threonine and tyrosine phosphorylation.</text>
</comment>
<feature type="region of interest" description="Disordered" evidence="9">
    <location>
        <begin position="617"/>
        <end position="672"/>
    </location>
</feature>
<evidence type="ECO:0000256" key="9">
    <source>
        <dbReference type="SAM" id="MobiDB-lite"/>
    </source>
</evidence>
<keyword evidence="12" id="KW-1185">Reference proteome</keyword>
<dbReference type="Pfam" id="PF00069">
    <property type="entry name" value="Pkinase"/>
    <property type="match status" value="1"/>
</dbReference>
<evidence type="ECO:0000256" key="2">
    <source>
        <dbReference type="ARBA" id="ARBA00022527"/>
    </source>
</evidence>
<dbReference type="InterPro" id="IPR008271">
    <property type="entry name" value="Ser/Thr_kinase_AS"/>
</dbReference>
<keyword evidence="5 8" id="KW-0418">Kinase</keyword>
<evidence type="ECO:0000256" key="5">
    <source>
        <dbReference type="ARBA" id="ARBA00022777"/>
    </source>
</evidence>
<comment type="caution">
    <text evidence="11">The sequence shown here is derived from an EMBL/GenBank/DDBJ whole genome shotgun (WGS) entry which is preliminary data.</text>
</comment>
<dbReference type="AlphaFoldDB" id="A0AAD5V614"/>
<evidence type="ECO:0000259" key="10">
    <source>
        <dbReference type="PROSITE" id="PS50011"/>
    </source>
</evidence>